<evidence type="ECO:0000313" key="2">
    <source>
        <dbReference type="EMBL" id="KAG8179224.1"/>
    </source>
</evidence>
<dbReference type="Proteomes" id="UP000827092">
    <property type="component" value="Unassembled WGS sequence"/>
</dbReference>
<gene>
    <name evidence="2" type="ORF">JTE90_004052</name>
</gene>
<evidence type="ECO:0000256" key="1">
    <source>
        <dbReference type="SAM" id="MobiDB-lite"/>
    </source>
</evidence>
<feature type="region of interest" description="Disordered" evidence="1">
    <location>
        <begin position="194"/>
        <end position="219"/>
    </location>
</feature>
<feature type="compositionally biased region" description="Low complexity" evidence="1">
    <location>
        <begin position="1"/>
        <end position="23"/>
    </location>
</feature>
<feature type="compositionally biased region" description="Low complexity" evidence="1">
    <location>
        <begin position="135"/>
        <end position="148"/>
    </location>
</feature>
<dbReference type="EMBL" id="JAFNEN010000643">
    <property type="protein sequence ID" value="KAG8179224.1"/>
    <property type="molecule type" value="Genomic_DNA"/>
</dbReference>
<feature type="region of interest" description="Disordered" evidence="1">
    <location>
        <begin position="1"/>
        <end position="42"/>
    </location>
</feature>
<proteinExistence type="predicted"/>
<reference evidence="2 3" key="1">
    <citation type="journal article" date="2022" name="Nat. Ecol. Evol.">
        <title>A masculinizing supergene underlies an exaggerated male reproductive morph in a spider.</title>
        <authorList>
            <person name="Hendrickx F."/>
            <person name="De Corte Z."/>
            <person name="Sonet G."/>
            <person name="Van Belleghem S.M."/>
            <person name="Kostlbacher S."/>
            <person name="Vangestel C."/>
        </authorList>
    </citation>
    <scope>NUCLEOTIDE SEQUENCE [LARGE SCALE GENOMIC DNA]</scope>
    <source>
        <strain evidence="2">W744_W776</strain>
    </source>
</reference>
<feature type="compositionally biased region" description="Basic residues" evidence="1">
    <location>
        <begin position="201"/>
        <end position="219"/>
    </location>
</feature>
<keyword evidence="3" id="KW-1185">Reference proteome</keyword>
<name>A0AAV6U556_9ARAC</name>
<sequence length="219" mass="24930">MALNTSSDSNSETETTVEEVLTSQTKVDTSKAHDKESQTPPIDIETTLNSYTEITSLITKIKRTLTNKTKKSDKTVKKNLNDLLFRIQDLAYIQQVQIDKISVQLTESQANFAQLADCIGKNIVQKSEQSKEKTTPAQQQPTQPQQTPYSYASVVRHHKQKTDPKLIIKSTENEQNGKDICKRLQQNLKQTDLGLKDLKINKPRRYHNTKIKRPSHKSP</sequence>
<comment type="caution">
    <text evidence="2">The sequence shown here is derived from an EMBL/GenBank/DDBJ whole genome shotgun (WGS) entry which is preliminary data.</text>
</comment>
<accession>A0AAV6U556</accession>
<protein>
    <submittedName>
        <fullName evidence="2">Uncharacterized protein</fullName>
    </submittedName>
</protein>
<organism evidence="2 3">
    <name type="scientific">Oedothorax gibbosus</name>
    <dbReference type="NCBI Taxonomy" id="931172"/>
    <lineage>
        <taxon>Eukaryota</taxon>
        <taxon>Metazoa</taxon>
        <taxon>Ecdysozoa</taxon>
        <taxon>Arthropoda</taxon>
        <taxon>Chelicerata</taxon>
        <taxon>Arachnida</taxon>
        <taxon>Araneae</taxon>
        <taxon>Araneomorphae</taxon>
        <taxon>Entelegynae</taxon>
        <taxon>Araneoidea</taxon>
        <taxon>Linyphiidae</taxon>
        <taxon>Erigoninae</taxon>
        <taxon>Oedothorax</taxon>
    </lineage>
</organism>
<feature type="compositionally biased region" description="Basic and acidic residues" evidence="1">
    <location>
        <begin position="28"/>
        <end position="37"/>
    </location>
</feature>
<dbReference type="AlphaFoldDB" id="A0AAV6U556"/>
<feature type="region of interest" description="Disordered" evidence="1">
    <location>
        <begin position="127"/>
        <end position="151"/>
    </location>
</feature>
<evidence type="ECO:0000313" key="3">
    <source>
        <dbReference type="Proteomes" id="UP000827092"/>
    </source>
</evidence>